<evidence type="ECO:0000313" key="2">
    <source>
        <dbReference type="EMBL" id="KNZ41001.1"/>
    </source>
</evidence>
<organism evidence="2 3">
    <name type="scientific">Acetobacterium bakii</name>
    <dbReference type="NCBI Taxonomy" id="52689"/>
    <lineage>
        <taxon>Bacteria</taxon>
        <taxon>Bacillati</taxon>
        <taxon>Bacillota</taxon>
        <taxon>Clostridia</taxon>
        <taxon>Eubacteriales</taxon>
        <taxon>Eubacteriaceae</taxon>
        <taxon>Acetobacterium</taxon>
    </lineage>
</organism>
<proteinExistence type="predicted"/>
<keyword evidence="1" id="KW-1133">Transmembrane helix</keyword>
<keyword evidence="3" id="KW-1185">Reference proteome</keyword>
<feature type="transmembrane region" description="Helical" evidence="1">
    <location>
        <begin position="6"/>
        <end position="23"/>
    </location>
</feature>
<sequence>MEKSIIFGVLLTIYTIWLAFDLVRSRGKSKSKIMTRAAVFFAVAGWFMYLLYIGAPIVGAYNNSTFKIFISLGFLVIMGLFIAPHVNLKKGTPEYELIKGAIVTITLLIVFLIYIVNFH</sequence>
<feature type="transmembrane region" description="Helical" evidence="1">
    <location>
        <begin position="66"/>
        <end position="85"/>
    </location>
</feature>
<comment type="caution">
    <text evidence="2">The sequence shown here is derived from an EMBL/GenBank/DDBJ whole genome shotgun (WGS) entry which is preliminary data.</text>
</comment>
<accession>A0A0L6TXL6</accession>
<dbReference type="AlphaFoldDB" id="A0A0L6TXL6"/>
<evidence type="ECO:0000256" key="1">
    <source>
        <dbReference type="SAM" id="Phobius"/>
    </source>
</evidence>
<name>A0A0L6TXL6_9FIRM</name>
<dbReference type="OrthoDB" id="1783157at2"/>
<feature type="transmembrane region" description="Helical" evidence="1">
    <location>
        <begin position="97"/>
        <end position="116"/>
    </location>
</feature>
<gene>
    <name evidence="2" type="ORF">AKG39_14260</name>
</gene>
<dbReference type="EMBL" id="LGYO01000039">
    <property type="protein sequence ID" value="KNZ41001.1"/>
    <property type="molecule type" value="Genomic_DNA"/>
</dbReference>
<feature type="transmembrane region" description="Helical" evidence="1">
    <location>
        <begin position="35"/>
        <end position="54"/>
    </location>
</feature>
<keyword evidence="1" id="KW-0812">Transmembrane</keyword>
<dbReference type="RefSeq" id="WP_050741077.1">
    <property type="nucleotide sequence ID" value="NZ_LGYO01000039.1"/>
</dbReference>
<protein>
    <submittedName>
        <fullName evidence="2">Uncharacterized protein</fullName>
    </submittedName>
</protein>
<keyword evidence="1" id="KW-0472">Membrane</keyword>
<evidence type="ECO:0000313" key="3">
    <source>
        <dbReference type="Proteomes" id="UP000036873"/>
    </source>
</evidence>
<dbReference type="Proteomes" id="UP000036873">
    <property type="component" value="Unassembled WGS sequence"/>
</dbReference>
<reference evidence="3" key="1">
    <citation type="submission" date="2015-07" db="EMBL/GenBank/DDBJ databases">
        <title>Draft genome sequence of Acetobacterium bakii DSM 8293, a potential psychrophilic chemical producer through syngas fermentation.</title>
        <authorList>
            <person name="Song Y."/>
            <person name="Hwang S."/>
            <person name="Cho B.-K."/>
        </authorList>
    </citation>
    <scope>NUCLEOTIDE SEQUENCE [LARGE SCALE GENOMIC DNA]</scope>
    <source>
        <strain evidence="3">DSM 8239</strain>
    </source>
</reference>